<dbReference type="InterPro" id="IPR018551">
    <property type="entry name" value="DUF2007"/>
</dbReference>
<evidence type="ECO:0000259" key="1">
    <source>
        <dbReference type="Pfam" id="PF09413"/>
    </source>
</evidence>
<protein>
    <submittedName>
        <fullName evidence="2">DUF2007 domain-containing protein</fullName>
    </submittedName>
</protein>
<dbReference type="RefSeq" id="WP_324778703.1">
    <property type="nucleotide sequence ID" value="NZ_CP141769.1"/>
</dbReference>
<reference evidence="2 3" key="1">
    <citation type="submission" date="2023-12" db="EMBL/GenBank/DDBJ databases">
        <title>Thiobacillus sedimentum sp. nov., a chemolithoautotrophic sulfur-oxidizing bacterium isolated from freshwater sediment.</title>
        <authorList>
            <person name="Luo J."/>
            <person name="Dai C."/>
        </authorList>
    </citation>
    <scope>NUCLEOTIDE SEQUENCE [LARGE SCALE GENOMIC DNA]</scope>
    <source>
        <strain evidence="2 3">SCUT-2</strain>
    </source>
</reference>
<name>A0ABZ1CFX4_9PROT</name>
<accession>A0ABZ1CFX4</accession>
<evidence type="ECO:0000313" key="2">
    <source>
        <dbReference type="EMBL" id="WRS38089.1"/>
    </source>
</evidence>
<organism evidence="2 3">
    <name type="scientific">Thiobacillus sedimenti</name>
    <dbReference type="NCBI Taxonomy" id="3110231"/>
    <lineage>
        <taxon>Bacteria</taxon>
        <taxon>Pseudomonadati</taxon>
        <taxon>Pseudomonadota</taxon>
        <taxon>Betaproteobacteria</taxon>
        <taxon>Nitrosomonadales</taxon>
        <taxon>Thiobacillaceae</taxon>
        <taxon>Thiobacillus</taxon>
    </lineage>
</organism>
<gene>
    <name evidence="2" type="ORF">VA613_08675</name>
</gene>
<dbReference type="Pfam" id="PF09413">
    <property type="entry name" value="DUF2007"/>
    <property type="match status" value="1"/>
</dbReference>
<feature type="domain" description="DUF2007" evidence="1">
    <location>
        <begin position="9"/>
        <end position="67"/>
    </location>
</feature>
<dbReference type="Proteomes" id="UP001334732">
    <property type="component" value="Chromosome"/>
</dbReference>
<keyword evidence="3" id="KW-1185">Reference proteome</keyword>
<sequence>MTRVHVAPTLLDAQLAVDALSSLGIASRILNAHAAGALGELPFAQAQPEVWVDDDALATRASAVLAALRAVPTGPERVCARCGEPNPGNFLSCWHCGQALPD</sequence>
<evidence type="ECO:0000313" key="3">
    <source>
        <dbReference type="Proteomes" id="UP001334732"/>
    </source>
</evidence>
<proteinExistence type="predicted"/>
<dbReference type="EMBL" id="CP141769">
    <property type="protein sequence ID" value="WRS38089.1"/>
    <property type="molecule type" value="Genomic_DNA"/>
</dbReference>